<accession>A0A410DU46</accession>
<evidence type="ECO:0000313" key="1">
    <source>
        <dbReference type="EMBL" id="QAA32579.1"/>
    </source>
</evidence>
<organism evidence="1 2">
    <name type="scientific">Clostridium manihotivorum</name>
    <dbReference type="NCBI Taxonomy" id="2320868"/>
    <lineage>
        <taxon>Bacteria</taxon>
        <taxon>Bacillati</taxon>
        <taxon>Bacillota</taxon>
        <taxon>Clostridia</taxon>
        <taxon>Eubacteriales</taxon>
        <taxon>Clostridiaceae</taxon>
        <taxon>Clostridium</taxon>
    </lineage>
</organism>
<dbReference type="Proteomes" id="UP000286268">
    <property type="component" value="Chromosome"/>
</dbReference>
<dbReference type="EMBL" id="CP025746">
    <property type="protein sequence ID" value="QAA32579.1"/>
    <property type="molecule type" value="Genomic_DNA"/>
</dbReference>
<evidence type="ECO:0000313" key="2">
    <source>
        <dbReference type="Proteomes" id="UP000286268"/>
    </source>
</evidence>
<sequence length="95" mass="11116">MSENNQYDYEGIEKHKKHKLKKKIKKGLKKAYKNGFKEGFKKGLKAALKKRDEKQYYNEAEKIARDALNKGIDVQTIMEITELSEKEVSKLIDKP</sequence>
<proteinExistence type="predicted"/>
<reference evidence="1 2" key="1">
    <citation type="submission" date="2018-01" db="EMBL/GenBank/DDBJ databases">
        <title>Genome Sequencing and Assembly of Anaerobacter polyendosporus strain CT4.</title>
        <authorList>
            <person name="Tachaapaikoon C."/>
            <person name="Sutheeworapong S."/>
            <person name="Jenjaroenpun P."/>
            <person name="Wongsurawat T."/>
            <person name="Nookeaw I."/>
            <person name="Cheawchanlertfa P."/>
            <person name="Kosugi A."/>
            <person name="Cheevadhanarak S."/>
            <person name="Ratanakhanokchai K."/>
        </authorList>
    </citation>
    <scope>NUCLEOTIDE SEQUENCE [LARGE SCALE GENOMIC DNA]</scope>
    <source>
        <strain evidence="1 2">CT4</strain>
    </source>
</reference>
<protein>
    <submittedName>
        <fullName evidence="1">Transposase</fullName>
    </submittedName>
</protein>
<dbReference type="AlphaFoldDB" id="A0A410DU46"/>
<dbReference type="KEGG" id="cmah:C1I91_13560"/>
<keyword evidence="2" id="KW-1185">Reference proteome</keyword>
<gene>
    <name evidence="1" type="ORF">C1I91_13560</name>
</gene>
<name>A0A410DU46_9CLOT</name>
<dbReference type="RefSeq" id="WP_205694314.1">
    <property type="nucleotide sequence ID" value="NZ_CP025746.1"/>
</dbReference>